<evidence type="ECO:0000256" key="1">
    <source>
        <dbReference type="SAM" id="MobiDB-lite"/>
    </source>
</evidence>
<feature type="compositionally biased region" description="Basic and acidic residues" evidence="1">
    <location>
        <begin position="130"/>
        <end position="139"/>
    </location>
</feature>
<feature type="non-terminal residue" evidence="2">
    <location>
        <position position="1"/>
    </location>
</feature>
<reference evidence="2" key="1">
    <citation type="journal article" date="2023" name="Mol. Biol. Evol.">
        <title>Third-Generation Sequencing Reveals the Adaptive Role of the Epigenome in Three Deep-Sea Polychaetes.</title>
        <authorList>
            <person name="Perez M."/>
            <person name="Aroh O."/>
            <person name="Sun Y."/>
            <person name="Lan Y."/>
            <person name="Juniper S.K."/>
            <person name="Young C.R."/>
            <person name="Angers B."/>
            <person name="Qian P.Y."/>
        </authorList>
    </citation>
    <scope>NUCLEOTIDE SEQUENCE</scope>
    <source>
        <strain evidence="2">P08H-3</strain>
    </source>
</reference>
<name>A0AAD9MY84_9ANNE</name>
<evidence type="ECO:0000313" key="2">
    <source>
        <dbReference type="EMBL" id="KAK2150217.1"/>
    </source>
</evidence>
<sequence length="271" mass="28476">MKLEAVHLSPGDRTAADPGLPAATLDAARHRRALTSATEVGCLIFVWFFVDNDGAFLQYKYCLLYSTGVAQTGGKPLTMVNSVTRTTASPLSQPSPGTCITAASSNASLSAASRQSSFAAALRKLAKQAGDTDPHDNAKEVSPGSSALNAPAASSDKNQEANPLFSKSTAPSGTISGSRIGQSVSGSSQTTTPTPSHRPYLDNRKVFSIIEKLMKSSSEAVFGTGRKTYCGDNIDVTLLIQTANFPSVLLSYLCPRLDDINHGSEVVEPFT</sequence>
<evidence type="ECO:0000313" key="3">
    <source>
        <dbReference type="Proteomes" id="UP001208570"/>
    </source>
</evidence>
<feature type="compositionally biased region" description="Low complexity" evidence="1">
    <location>
        <begin position="181"/>
        <end position="195"/>
    </location>
</feature>
<dbReference type="Proteomes" id="UP001208570">
    <property type="component" value="Unassembled WGS sequence"/>
</dbReference>
<proteinExistence type="predicted"/>
<keyword evidence="3" id="KW-1185">Reference proteome</keyword>
<comment type="caution">
    <text evidence="2">The sequence shown here is derived from an EMBL/GenBank/DDBJ whole genome shotgun (WGS) entry which is preliminary data.</text>
</comment>
<organism evidence="2 3">
    <name type="scientific">Paralvinella palmiformis</name>
    <dbReference type="NCBI Taxonomy" id="53620"/>
    <lineage>
        <taxon>Eukaryota</taxon>
        <taxon>Metazoa</taxon>
        <taxon>Spiralia</taxon>
        <taxon>Lophotrochozoa</taxon>
        <taxon>Annelida</taxon>
        <taxon>Polychaeta</taxon>
        <taxon>Sedentaria</taxon>
        <taxon>Canalipalpata</taxon>
        <taxon>Terebellida</taxon>
        <taxon>Terebelliformia</taxon>
        <taxon>Alvinellidae</taxon>
        <taxon>Paralvinella</taxon>
    </lineage>
</organism>
<feature type="region of interest" description="Disordered" evidence="1">
    <location>
        <begin position="125"/>
        <end position="200"/>
    </location>
</feature>
<gene>
    <name evidence="2" type="ORF">LSH36_418g02022</name>
</gene>
<protein>
    <submittedName>
        <fullName evidence="2">Uncharacterized protein</fullName>
    </submittedName>
</protein>
<feature type="compositionally biased region" description="Polar residues" evidence="1">
    <location>
        <begin position="165"/>
        <end position="180"/>
    </location>
</feature>
<accession>A0AAD9MY84</accession>
<dbReference type="AlphaFoldDB" id="A0AAD9MY84"/>
<dbReference type="EMBL" id="JAODUP010000418">
    <property type="protein sequence ID" value="KAK2150217.1"/>
    <property type="molecule type" value="Genomic_DNA"/>
</dbReference>